<accession>A0A2T1HNA5</accession>
<evidence type="ECO:0000256" key="1">
    <source>
        <dbReference type="SAM" id="SignalP"/>
    </source>
</evidence>
<evidence type="ECO:0000313" key="2">
    <source>
        <dbReference type="EMBL" id="PSC03126.1"/>
    </source>
</evidence>
<proteinExistence type="predicted"/>
<name>A0A2T1HNA5_9HYPH</name>
<dbReference type="Proteomes" id="UP000239772">
    <property type="component" value="Unassembled WGS sequence"/>
</dbReference>
<dbReference type="EMBL" id="PVZS01000031">
    <property type="protein sequence ID" value="PSC03126.1"/>
    <property type="molecule type" value="Genomic_DNA"/>
</dbReference>
<protein>
    <submittedName>
        <fullName evidence="2">Uncharacterized protein</fullName>
    </submittedName>
</protein>
<reference evidence="3" key="1">
    <citation type="submission" date="2018-03" db="EMBL/GenBank/DDBJ databases">
        <authorList>
            <person name="Sun L."/>
            <person name="Liu H."/>
            <person name="Chen W."/>
            <person name="Huang K."/>
            <person name="Liu W."/>
            <person name="Gao X."/>
        </authorList>
    </citation>
    <scope>NUCLEOTIDE SEQUENCE [LARGE SCALE GENOMIC DNA]</scope>
    <source>
        <strain evidence="3">SH9</strain>
    </source>
</reference>
<feature type="chain" id="PRO_5015640739" evidence="1">
    <location>
        <begin position="31"/>
        <end position="196"/>
    </location>
</feature>
<feature type="signal peptide" evidence="1">
    <location>
        <begin position="1"/>
        <end position="30"/>
    </location>
</feature>
<sequence>MCIVKQTHKESNMKYAKFIAAVAFATVAMAASSAPSMAFGLPKINLGKAIKSAGNVVTHPGRTVSDAAKTVGKVVSHPERSAKDFGKAYMSVAHPVGRAVGKVYDKAAEVSKHISLLKPAEPLAREAAKIARSKVGQIGFGVAAGATVVGGGVAALSHIGTSAGTGAVGAYYAKKYGEAAAAKARRMRGQVAAAVR</sequence>
<keyword evidence="3" id="KW-1185">Reference proteome</keyword>
<keyword evidence="1" id="KW-0732">Signal</keyword>
<dbReference type="AlphaFoldDB" id="A0A2T1HNA5"/>
<comment type="caution">
    <text evidence="2">The sequence shown here is derived from an EMBL/GenBank/DDBJ whole genome shotgun (WGS) entry which is preliminary data.</text>
</comment>
<organism evidence="2 3">
    <name type="scientific">Alsobacter soli</name>
    <dbReference type="NCBI Taxonomy" id="2109933"/>
    <lineage>
        <taxon>Bacteria</taxon>
        <taxon>Pseudomonadati</taxon>
        <taxon>Pseudomonadota</taxon>
        <taxon>Alphaproteobacteria</taxon>
        <taxon>Hyphomicrobiales</taxon>
        <taxon>Alsobacteraceae</taxon>
        <taxon>Alsobacter</taxon>
    </lineage>
</organism>
<evidence type="ECO:0000313" key="3">
    <source>
        <dbReference type="Proteomes" id="UP000239772"/>
    </source>
</evidence>
<gene>
    <name evidence="2" type="ORF">SLNSH_20560</name>
</gene>